<name>A0A445B7C4_ARAHY</name>
<protein>
    <recommendedName>
        <fullName evidence="1">TTF-type domain-containing protein</fullName>
    </recommendedName>
</protein>
<sequence>MDEYSLSDLESHLQYSSEVDATFCLPCYLFSKKSSPFTGGFYNWKKVNNRKNSAFFSHVDKSLNYPRNIVVKSYKDLLNQLCHIDKVLAKSSSQQVLNCILKPLLIPSDVLKFLASYNKEVDVVVLKTALQNAIKIQNKILNKIGDAKFCLMVDGVRDESKREQMALVIRFMINMNLSRKG</sequence>
<evidence type="ECO:0000313" key="3">
    <source>
        <dbReference type="Proteomes" id="UP000289738"/>
    </source>
</evidence>
<dbReference type="InterPro" id="IPR006580">
    <property type="entry name" value="Znf_TTF"/>
</dbReference>
<dbReference type="AlphaFoldDB" id="A0A445B7C4"/>
<dbReference type="Proteomes" id="UP000289738">
    <property type="component" value="Chromosome A10"/>
</dbReference>
<proteinExistence type="predicted"/>
<reference evidence="2 3" key="1">
    <citation type="submission" date="2019-01" db="EMBL/GenBank/DDBJ databases">
        <title>Sequencing of cultivated peanut Arachis hypogaea provides insights into genome evolution and oil improvement.</title>
        <authorList>
            <person name="Chen X."/>
        </authorList>
    </citation>
    <scope>NUCLEOTIDE SEQUENCE [LARGE SCALE GENOMIC DNA]</scope>
    <source>
        <strain evidence="3">cv. Fuhuasheng</strain>
        <tissue evidence="2">Leaves</tissue>
    </source>
</reference>
<dbReference type="STRING" id="3818.A0A445B7C4"/>
<dbReference type="SMART" id="SM00597">
    <property type="entry name" value="ZnF_TTF"/>
    <property type="match status" value="1"/>
</dbReference>
<accession>A0A445B7C4</accession>
<keyword evidence="3" id="KW-1185">Reference proteome</keyword>
<organism evidence="2 3">
    <name type="scientific">Arachis hypogaea</name>
    <name type="common">Peanut</name>
    <dbReference type="NCBI Taxonomy" id="3818"/>
    <lineage>
        <taxon>Eukaryota</taxon>
        <taxon>Viridiplantae</taxon>
        <taxon>Streptophyta</taxon>
        <taxon>Embryophyta</taxon>
        <taxon>Tracheophyta</taxon>
        <taxon>Spermatophyta</taxon>
        <taxon>Magnoliopsida</taxon>
        <taxon>eudicotyledons</taxon>
        <taxon>Gunneridae</taxon>
        <taxon>Pentapetalae</taxon>
        <taxon>rosids</taxon>
        <taxon>fabids</taxon>
        <taxon>Fabales</taxon>
        <taxon>Fabaceae</taxon>
        <taxon>Papilionoideae</taxon>
        <taxon>50 kb inversion clade</taxon>
        <taxon>dalbergioids sensu lato</taxon>
        <taxon>Dalbergieae</taxon>
        <taxon>Pterocarpus clade</taxon>
        <taxon>Arachis</taxon>
    </lineage>
</organism>
<evidence type="ECO:0000259" key="1">
    <source>
        <dbReference type="SMART" id="SM00597"/>
    </source>
</evidence>
<gene>
    <name evidence="2" type="ORF">Ahy_A10g049525</name>
</gene>
<comment type="caution">
    <text evidence="2">The sequence shown here is derived from an EMBL/GenBank/DDBJ whole genome shotgun (WGS) entry which is preliminary data.</text>
</comment>
<dbReference type="PANTHER" id="PTHR45749:SF37">
    <property type="entry name" value="OS05G0311600 PROTEIN"/>
    <property type="match status" value="1"/>
</dbReference>
<evidence type="ECO:0000313" key="2">
    <source>
        <dbReference type="EMBL" id="RYR34575.1"/>
    </source>
</evidence>
<feature type="domain" description="TTF-type" evidence="1">
    <location>
        <begin position="1"/>
        <end position="90"/>
    </location>
</feature>
<dbReference type="EMBL" id="SDMP01000010">
    <property type="protein sequence ID" value="RYR34575.1"/>
    <property type="molecule type" value="Genomic_DNA"/>
</dbReference>
<dbReference type="PANTHER" id="PTHR45749">
    <property type="match status" value="1"/>
</dbReference>